<dbReference type="Pfam" id="PF11807">
    <property type="entry name" value="UstYa"/>
    <property type="match status" value="1"/>
</dbReference>
<organism evidence="2 3">
    <name type="scientific">Paraphoma chrysanthemicola</name>
    <dbReference type="NCBI Taxonomy" id="798071"/>
    <lineage>
        <taxon>Eukaryota</taxon>
        <taxon>Fungi</taxon>
        <taxon>Dikarya</taxon>
        <taxon>Ascomycota</taxon>
        <taxon>Pezizomycotina</taxon>
        <taxon>Dothideomycetes</taxon>
        <taxon>Pleosporomycetidae</taxon>
        <taxon>Pleosporales</taxon>
        <taxon>Pleosporineae</taxon>
        <taxon>Phaeosphaeriaceae</taxon>
        <taxon>Paraphoma</taxon>
    </lineage>
</organism>
<evidence type="ECO:0000313" key="2">
    <source>
        <dbReference type="EMBL" id="KAH7087063.1"/>
    </source>
</evidence>
<evidence type="ECO:0000313" key="3">
    <source>
        <dbReference type="Proteomes" id="UP000813461"/>
    </source>
</evidence>
<comment type="caution">
    <text evidence="2">The sequence shown here is derived from an EMBL/GenBank/DDBJ whole genome shotgun (WGS) entry which is preliminary data.</text>
</comment>
<keyword evidence="3" id="KW-1185">Reference proteome</keyword>
<comment type="similarity">
    <text evidence="1">Belongs to the ustYa family.</text>
</comment>
<reference evidence="2" key="1">
    <citation type="journal article" date="2021" name="Nat. Commun.">
        <title>Genetic determinants of endophytism in the Arabidopsis root mycobiome.</title>
        <authorList>
            <person name="Mesny F."/>
            <person name="Miyauchi S."/>
            <person name="Thiergart T."/>
            <person name="Pickel B."/>
            <person name="Atanasova L."/>
            <person name="Karlsson M."/>
            <person name="Huettel B."/>
            <person name="Barry K.W."/>
            <person name="Haridas S."/>
            <person name="Chen C."/>
            <person name="Bauer D."/>
            <person name="Andreopoulos W."/>
            <person name="Pangilinan J."/>
            <person name="LaButti K."/>
            <person name="Riley R."/>
            <person name="Lipzen A."/>
            <person name="Clum A."/>
            <person name="Drula E."/>
            <person name="Henrissat B."/>
            <person name="Kohler A."/>
            <person name="Grigoriev I.V."/>
            <person name="Martin F.M."/>
            <person name="Hacquard S."/>
        </authorList>
    </citation>
    <scope>NUCLEOTIDE SEQUENCE</scope>
    <source>
        <strain evidence="2">MPI-SDFR-AT-0120</strain>
    </source>
</reference>
<dbReference type="EMBL" id="JAGMVJ010000010">
    <property type="protein sequence ID" value="KAH7087063.1"/>
    <property type="molecule type" value="Genomic_DNA"/>
</dbReference>
<dbReference type="Proteomes" id="UP000813461">
    <property type="component" value="Unassembled WGS sequence"/>
</dbReference>
<proteinExistence type="inferred from homology"/>
<dbReference type="PANTHER" id="PTHR33365:SF14">
    <property type="entry name" value="TAT PATHWAY SIGNAL SEQUENCE"/>
    <property type="match status" value="1"/>
</dbReference>
<accession>A0A8K0R5M9</accession>
<dbReference type="PANTHER" id="PTHR33365">
    <property type="entry name" value="YALI0B05434P"/>
    <property type="match status" value="1"/>
</dbReference>
<gene>
    <name evidence="2" type="ORF">FB567DRAFT_602645</name>
</gene>
<name>A0A8K0R5M9_9PLEO</name>
<dbReference type="GO" id="GO:0043386">
    <property type="term" value="P:mycotoxin biosynthetic process"/>
    <property type="evidence" value="ECO:0007669"/>
    <property type="project" value="InterPro"/>
</dbReference>
<evidence type="ECO:0000256" key="1">
    <source>
        <dbReference type="ARBA" id="ARBA00035112"/>
    </source>
</evidence>
<sequence length="234" mass="27615">MREHLWWNKEQNLVWRQANAYSPIIDDIAIPLDLQKMKGTFLDYGHDIYRQLPSPAVDAAWDKLTEHGFTHVREDHAVRMGWDLSVTAKFPASFNLGAETYYAGETDMTHKMHCLNMVRKDVFFKYYWGDMYPDGEPSERHKIHTSHCLYVILQSLMCDAHTDLIPHVYLQDYPVPVPDFEINRKCGNFEGVKKWEEENRVTFNQTTMMMFEKPEGQKARPMTDEFRRVFEVGD</sequence>
<protein>
    <submittedName>
        <fullName evidence="2">Uncharacterized protein</fullName>
    </submittedName>
</protein>
<dbReference type="AlphaFoldDB" id="A0A8K0R5M9"/>
<dbReference type="InterPro" id="IPR021765">
    <property type="entry name" value="UstYa-like"/>
</dbReference>
<dbReference type="OrthoDB" id="3687641at2759"/>